<reference evidence="8 9" key="1">
    <citation type="submission" date="2017-06" db="EMBL/GenBank/DDBJ databases">
        <authorList>
            <consortium name="Pathogen Informatics"/>
        </authorList>
    </citation>
    <scope>NUCLEOTIDE SEQUENCE [LARGE SCALE GENOMIC DNA]</scope>
    <source>
        <strain evidence="8 9">NCTC12018</strain>
    </source>
</reference>
<keyword evidence="3" id="KW-0479">Metal-binding</keyword>
<evidence type="ECO:0000259" key="7">
    <source>
        <dbReference type="PROSITE" id="PS50249"/>
    </source>
</evidence>
<evidence type="ECO:0000256" key="4">
    <source>
        <dbReference type="ARBA" id="ARBA00022801"/>
    </source>
</evidence>
<dbReference type="SUPFAM" id="SSF102712">
    <property type="entry name" value="JAB1/MPN domain"/>
    <property type="match status" value="1"/>
</dbReference>
<dbReference type="Proteomes" id="UP000214973">
    <property type="component" value="Chromosome 1"/>
</dbReference>
<dbReference type="RefSeq" id="WP_095065404.1">
    <property type="nucleotide sequence ID" value="NZ_LT906470.1"/>
</dbReference>
<evidence type="ECO:0000256" key="2">
    <source>
        <dbReference type="ARBA" id="ARBA00022670"/>
    </source>
</evidence>
<accession>A0A239YMM3</accession>
<evidence type="ECO:0000256" key="5">
    <source>
        <dbReference type="ARBA" id="ARBA00022833"/>
    </source>
</evidence>
<dbReference type="PANTHER" id="PTHR30471">
    <property type="entry name" value="DNA REPAIR PROTEIN RADC"/>
    <property type="match status" value="1"/>
</dbReference>
<dbReference type="GO" id="GO:0006508">
    <property type="term" value="P:proteolysis"/>
    <property type="evidence" value="ECO:0007669"/>
    <property type="project" value="UniProtKB-KW"/>
</dbReference>
<dbReference type="PANTHER" id="PTHR30471:SF3">
    <property type="entry name" value="UPF0758 PROTEIN YEES-RELATED"/>
    <property type="match status" value="1"/>
</dbReference>
<keyword evidence="9" id="KW-1185">Reference proteome</keyword>
<dbReference type="CDD" id="cd08071">
    <property type="entry name" value="MPN_DUF2466"/>
    <property type="match status" value="1"/>
</dbReference>
<dbReference type="GO" id="GO:0008237">
    <property type="term" value="F:metallopeptidase activity"/>
    <property type="evidence" value="ECO:0007669"/>
    <property type="project" value="UniProtKB-KW"/>
</dbReference>
<name>A0A239YMM3_9FIRM</name>
<dbReference type="InterPro" id="IPR037518">
    <property type="entry name" value="MPN"/>
</dbReference>
<gene>
    <name evidence="8" type="ORF">SAMEA44547418_00475</name>
</gene>
<evidence type="ECO:0000313" key="8">
    <source>
        <dbReference type="EMBL" id="SNV59468.1"/>
    </source>
</evidence>
<dbReference type="PROSITE" id="PS50249">
    <property type="entry name" value="MPN"/>
    <property type="match status" value="1"/>
</dbReference>
<sequence>MNTTVEAMLTEILPKASVQELVERYGDPYDALFHAEESEWYDAPGMGNRGIAKLRAIKSIIKNVQNRPRKAPINVGRSIDIYKAMSDMQYFETEHVRVLYLNARNHLIKSEDISIGDVTTASLDIKCIFSSAVRLKACGIVIVHNHPSGDSHPSELDIRCTKRVAEAGRLFDIPVLDHIIIGHGEFHSMSECGQL</sequence>
<protein>
    <submittedName>
        <fullName evidence="8">DNA repair protein RadC</fullName>
    </submittedName>
</protein>
<evidence type="ECO:0000256" key="1">
    <source>
        <dbReference type="ARBA" id="ARBA00010243"/>
    </source>
</evidence>
<dbReference type="Gene3D" id="3.40.140.10">
    <property type="entry name" value="Cytidine Deaminase, domain 2"/>
    <property type="match status" value="1"/>
</dbReference>
<proteinExistence type="inferred from homology"/>
<organism evidence="8 9">
    <name type="scientific">Veillonella rodentium</name>
    <dbReference type="NCBI Taxonomy" id="248315"/>
    <lineage>
        <taxon>Bacteria</taxon>
        <taxon>Bacillati</taxon>
        <taxon>Bacillota</taxon>
        <taxon>Negativicutes</taxon>
        <taxon>Veillonellales</taxon>
        <taxon>Veillonellaceae</taxon>
        <taxon>Veillonella</taxon>
    </lineage>
</organism>
<keyword evidence="4" id="KW-0378">Hydrolase</keyword>
<evidence type="ECO:0000313" key="9">
    <source>
        <dbReference type="Proteomes" id="UP000214973"/>
    </source>
</evidence>
<keyword evidence="6" id="KW-0482">Metalloprotease</keyword>
<dbReference type="KEGG" id="vrm:44547418_00475"/>
<dbReference type="AlphaFoldDB" id="A0A239YMM3"/>
<dbReference type="GO" id="GO:0046872">
    <property type="term" value="F:metal ion binding"/>
    <property type="evidence" value="ECO:0007669"/>
    <property type="project" value="UniProtKB-KW"/>
</dbReference>
<keyword evidence="2" id="KW-0645">Protease</keyword>
<dbReference type="PROSITE" id="PS01302">
    <property type="entry name" value="UPF0758"/>
    <property type="match status" value="1"/>
</dbReference>
<dbReference type="InterPro" id="IPR025657">
    <property type="entry name" value="RadC_JAB"/>
</dbReference>
<comment type="similarity">
    <text evidence="1">Belongs to the UPF0758 family.</text>
</comment>
<dbReference type="InterPro" id="IPR020891">
    <property type="entry name" value="UPF0758_CS"/>
</dbReference>
<evidence type="ECO:0000256" key="3">
    <source>
        <dbReference type="ARBA" id="ARBA00022723"/>
    </source>
</evidence>
<dbReference type="InterPro" id="IPR001405">
    <property type="entry name" value="UPF0758"/>
</dbReference>
<feature type="domain" description="MPN" evidence="7">
    <location>
        <begin position="74"/>
        <end position="195"/>
    </location>
</feature>
<dbReference type="EMBL" id="LT906470">
    <property type="protein sequence ID" value="SNV59468.1"/>
    <property type="molecule type" value="Genomic_DNA"/>
</dbReference>
<keyword evidence="5" id="KW-0862">Zinc</keyword>
<evidence type="ECO:0000256" key="6">
    <source>
        <dbReference type="ARBA" id="ARBA00023049"/>
    </source>
</evidence>
<dbReference type="Pfam" id="PF04002">
    <property type="entry name" value="RadC"/>
    <property type="match status" value="1"/>
</dbReference>